<comment type="caution">
    <text evidence="2">The sequence shown here is derived from an EMBL/GenBank/DDBJ whole genome shotgun (WGS) entry which is preliminary data.</text>
</comment>
<reference evidence="3" key="1">
    <citation type="journal article" date="2019" name="Int. J. Syst. Evol. Microbiol.">
        <title>The Global Catalogue of Microorganisms (GCM) 10K type strain sequencing project: providing services to taxonomists for standard genome sequencing and annotation.</title>
        <authorList>
            <consortium name="The Broad Institute Genomics Platform"/>
            <consortium name="The Broad Institute Genome Sequencing Center for Infectious Disease"/>
            <person name="Wu L."/>
            <person name="Ma J."/>
        </authorList>
    </citation>
    <scope>NUCLEOTIDE SEQUENCE [LARGE SCALE GENOMIC DNA]</scope>
    <source>
        <strain evidence="3">CCUG 59129</strain>
    </source>
</reference>
<accession>A0ABW3HKT7</accession>
<organism evidence="2 3">
    <name type="scientific">Paenibacillus chungangensis</name>
    <dbReference type="NCBI Taxonomy" id="696535"/>
    <lineage>
        <taxon>Bacteria</taxon>
        <taxon>Bacillati</taxon>
        <taxon>Bacillota</taxon>
        <taxon>Bacilli</taxon>
        <taxon>Bacillales</taxon>
        <taxon>Paenibacillaceae</taxon>
        <taxon>Paenibacillus</taxon>
    </lineage>
</organism>
<dbReference type="PANTHER" id="PTHR30383:SF5">
    <property type="entry name" value="SGNH HYDROLASE-TYPE ESTERASE DOMAIN-CONTAINING PROTEIN"/>
    <property type="match status" value="1"/>
</dbReference>
<dbReference type="PANTHER" id="PTHR30383">
    <property type="entry name" value="THIOESTERASE 1/PROTEASE 1/LYSOPHOSPHOLIPASE L1"/>
    <property type="match status" value="1"/>
</dbReference>
<dbReference type="InterPro" id="IPR013830">
    <property type="entry name" value="SGNH_hydro"/>
</dbReference>
<proteinExistence type="predicted"/>
<dbReference type="InterPro" id="IPR036514">
    <property type="entry name" value="SGNH_hydro_sf"/>
</dbReference>
<evidence type="ECO:0000313" key="2">
    <source>
        <dbReference type="EMBL" id="MFD0958103.1"/>
    </source>
</evidence>
<evidence type="ECO:0000259" key="1">
    <source>
        <dbReference type="Pfam" id="PF13472"/>
    </source>
</evidence>
<dbReference type="RefSeq" id="WP_377561746.1">
    <property type="nucleotide sequence ID" value="NZ_JBHTJZ010000004.1"/>
</dbReference>
<sequence>MLIAGYGDSITAGVHMNRGEGYIEQLACLLGGTSVNAGVPGQTTKDAWPRLERDVLSRKPDICVVQFGMNDHVAVARGQSRVALPLFRDNLIRIVTELKKRQIRALLCTIHPIIEGDDEAYYYARHPREWYAPSGAGSWIERYSEAIRQAAAECGCALADVERHWMEQLGRGVLLGELLRTKENSGDDDGVHPTPLGHRLYAECMVSQLID</sequence>
<feature type="domain" description="SGNH hydrolase-type esterase" evidence="1">
    <location>
        <begin position="6"/>
        <end position="200"/>
    </location>
</feature>
<keyword evidence="3" id="KW-1185">Reference proteome</keyword>
<dbReference type="Proteomes" id="UP001596989">
    <property type="component" value="Unassembled WGS sequence"/>
</dbReference>
<protein>
    <submittedName>
        <fullName evidence="2">SGNH/GDSL hydrolase family protein</fullName>
    </submittedName>
</protein>
<dbReference type="SUPFAM" id="SSF52266">
    <property type="entry name" value="SGNH hydrolase"/>
    <property type="match status" value="1"/>
</dbReference>
<name>A0ABW3HKT7_9BACL</name>
<dbReference type="GO" id="GO:0016787">
    <property type="term" value="F:hydrolase activity"/>
    <property type="evidence" value="ECO:0007669"/>
    <property type="project" value="UniProtKB-KW"/>
</dbReference>
<evidence type="ECO:0000313" key="3">
    <source>
        <dbReference type="Proteomes" id="UP001596989"/>
    </source>
</evidence>
<gene>
    <name evidence="2" type="ORF">ACFQ2I_01730</name>
</gene>
<dbReference type="InterPro" id="IPR051532">
    <property type="entry name" value="Ester_Hydrolysis_Enzymes"/>
</dbReference>
<dbReference type="EMBL" id="JBHTJZ010000004">
    <property type="protein sequence ID" value="MFD0958103.1"/>
    <property type="molecule type" value="Genomic_DNA"/>
</dbReference>
<dbReference type="Pfam" id="PF13472">
    <property type="entry name" value="Lipase_GDSL_2"/>
    <property type="match status" value="1"/>
</dbReference>
<dbReference type="Gene3D" id="3.40.50.1110">
    <property type="entry name" value="SGNH hydrolase"/>
    <property type="match status" value="1"/>
</dbReference>
<keyword evidence="2" id="KW-0378">Hydrolase</keyword>